<organism evidence="3 4">
    <name type="scientific">Candidatus Aquitaenariimonas noxiae</name>
    <dbReference type="NCBI Taxonomy" id="1974741"/>
    <lineage>
        <taxon>Bacteria</taxon>
        <taxon>Pseudomonadati</taxon>
        <taxon>Candidatus Omnitrophota</taxon>
        <taxon>Candidatus Aquitaenariimonas</taxon>
    </lineage>
</organism>
<protein>
    <submittedName>
        <fullName evidence="3">FmdB family transcriptional regulator</fullName>
    </submittedName>
</protein>
<gene>
    <name evidence="3" type="ORF">COS99_07430</name>
</gene>
<dbReference type="NCBIfam" id="TIGR02605">
    <property type="entry name" value="CxxC_CxxC_SSSS"/>
    <property type="match status" value="1"/>
</dbReference>
<evidence type="ECO:0000259" key="2">
    <source>
        <dbReference type="SMART" id="SM00834"/>
    </source>
</evidence>
<dbReference type="Pfam" id="PF09723">
    <property type="entry name" value="Zn_ribbon_8"/>
    <property type="match status" value="1"/>
</dbReference>
<proteinExistence type="predicted"/>
<dbReference type="SMART" id="SM00834">
    <property type="entry name" value="CxxC_CXXC_SSSS"/>
    <property type="match status" value="1"/>
</dbReference>
<feature type="region of interest" description="Disordered" evidence="1">
    <location>
        <begin position="61"/>
        <end position="88"/>
    </location>
</feature>
<sequence length="88" mass="9881">MPTYDYKCQKCAHVFEIFQSMKAARIEKCPKCGGKVKRLIGSGAGIIFKGTGFYATDYKKSDTKGKKGEPSDACKKCRDDTCKRKREN</sequence>
<dbReference type="AlphaFoldDB" id="A0A2J0KRD3"/>
<reference evidence="3 4" key="1">
    <citation type="submission" date="2017-09" db="EMBL/GenBank/DDBJ databases">
        <title>Depth-based differentiation of microbial function through sediment-hosted aquifers and enrichment of novel symbionts in the deep terrestrial subsurface.</title>
        <authorList>
            <person name="Probst A.J."/>
            <person name="Ladd B."/>
            <person name="Jarett J.K."/>
            <person name="Geller-Mcgrath D.E."/>
            <person name="Sieber C.M."/>
            <person name="Emerson J.B."/>
            <person name="Anantharaman K."/>
            <person name="Thomas B.C."/>
            <person name="Malmstrom R."/>
            <person name="Stieglmeier M."/>
            <person name="Klingl A."/>
            <person name="Woyke T."/>
            <person name="Ryan C.M."/>
            <person name="Banfield J.F."/>
        </authorList>
    </citation>
    <scope>NUCLEOTIDE SEQUENCE [LARGE SCALE GENOMIC DNA]</scope>
    <source>
        <strain evidence="3">CG07_land_8_20_14_0_80_42_15</strain>
    </source>
</reference>
<dbReference type="EMBL" id="PEWV01000071">
    <property type="protein sequence ID" value="PIU41162.1"/>
    <property type="molecule type" value="Genomic_DNA"/>
</dbReference>
<comment type="caution">
    <text evidence="3">The sequence shown here is derived from an EMBL/GenBank/DDBJ whole genome shotgun (WGS) entry which is preliminary data.</text>
</comment>
<dbReference type="PANTHER" id="PTHR34404:SF2">
    <property type="entry name" value="CONSERVED SERINE RICH PROTEIN"/>
    <property type="match status" value="1"/>
</dbReference>
<dbReference type="PANTHER" id="PTHR34404">
    <property type="entry name" value="REGULATORY PROTEIN, FMDB FAMILY"/>
    <property type="match status" value="1"/>
</dbReference>
<name>A0A2J0KRD3_9BACT</name>
<evidence type="ECO:0000256" key="1">
    <source>
        <dbReference type="SAM" id="MobiDB-lite"/>
    </source>
</evidence>
<evidence type="ECO:0000313" key="3">
    <source>
        <dbReference type="EMBL" id="PIU41162.1"/>
    </source>
</evidence>
<accession>A0A2J0KRD3</accession>
<dbReference type="Proteomes" id="UP000230052">
    <property type="component" value="Unassembled WGS sequence"/>
</dbReference>
<feature type="domain" description="Putative regulatory protein FmdB zinc ribbon" evidence="2">
    <location>
        <begin position="1"/>
        <end position="41"/>
    </location>
</feature>
<evidence type="ECO:0000313" key="4">
    <source>
        <dbReference type="Proteomes" id="UP000230052"/>
    </source>
</evidence>
<dbReference type="InterPro" id="IPR013429">
    <property type="entry name" value="Regulatory_FmdB_Zinc_ribbon"/>
</dbReference>